<evidence type="ECO:0000259" key="8">
    <source>
        <dbReference type="Pfam" id="PF23016"/>
    </source>
</evidence>
<evidence type="ECO:0000256" key="1">
    <source>
        <dbReference type="ARBA" id="ARBA00022490"/>
    </source>
</evidence>
<dbReference type="EC" id="2.1.1.198" evidence="6"/>
<comment type="similarity">
    <text evidence="6">Belongs to the methyltransferase superfamily. RsmI family.</text>
</comment>
<dbReference type="NCBIfam" id="TIGR00096">
    <property type="entry name" value="16S rRNA (cytidine(1402)-2'-O)-methyltransferase"/>
    <property type="match status" value="1"/>
</dbReference>
<dbReference type="GO" id="GO:0005737">
    <property type="term" value="C:cytoplasm"/>
    <property type="evidence" value="ECO:0007669"/>
    <property type="project" value="UniProtKB-SubCell"/>
</dbReference>
<organism evidence="9">
    <name type="scientific">Candidatus Kentrum sp. DK</name>
    <dbReference type="NCBI Taxonomy" id="2126562"/>
    <lineage>
        <taxon>Bacteria</taxon>
        <taxon>Pseudomonadati</taxon>
        <taxon>Pseudomonadota</taxon>
        <taxon>Gammaproteobacteria</taxon>
        <taxon>Candidatus Kentrum</taxon>
    </lineage>
</organism>
<dbReference type="EMBL" id="CAADEY010000085">
    <property type="protein sequence ID" value="VFJ60888.1"/>
    <property type="molecule type" value="Genomic_DNA"/>
</dbReference>
<dbReference type="FunFam" id="3.40.1010.10:FF:000007">
    <property type="entry name" value="Ribosomal RNA small subunit methyltransferase I"/>
    <property type="match status" value="1"/>
</dbReference>
<dbReference type="FunFam" id="3.30.950.10:FF:000002">
    <property type="entry name" value="Ribosomal RNA small subunit methyltransferase I"/>
    <property type="match status" value="1"/>
</dbReference>
<evidence type="ECO:0000256" key="4">
    <source>
        <dbReference type="ARBA" id="ARBA00022679"/>
    </source>
</evidence>
<comment type="subcellular location">
    <subcellularLocation>
        <location evidence="6">Cytoplasm</location>
    </subcellularLocation>
</comment>
<dbReference type="InterPro" id="IPR000878">
    <property type="entry name" value="4pyrrol_Mease"/>
</dbReference>
<dbReference type="InterPro" id="IPR014777">
    <property type="entry name" value="4pyrrole_Mease_sub1"/>
</dbReference>
<accession>A0A450T3G0</accession>
<comment type="catalytic activity">
    <reaction evidence="6">
        <text>cytidine(1402) in 16S rRNA + S-adenosyl-L-methionine = 2'-O-methylcytidine(1402) in 16S rRNA + S-adenosyl-L-homocysteine + H(+)</text>
        <dbReference type="Rhea" id="RHEA:42924"/>
        <dbReference type="Rhea" id="RHEA-COMP:10285"/>
        <dbReference type="Rhea" id="RHEA-COMP:10286"/>
        <dbReference type="ChEBI" id="CHEBI:15378"/>
        <dbReference type="ChEBI" id="CHEBI:57856"/>
        <dbReference type="ChEBI" id="CHEBI:59789"/>
        <dbReference type="ChEBI" id="CHEBI:74495"/>
        <dbReference type="ChEBI" id="CHEBI:82748"/>
        <dbReference type="EC" id="2.1.1.198"/>
    </reaction>
</comment>
<dbReference type="CDD" id="cd11648">
    <property type="entry name" value="RsmI"/>
    <property type="match status" value="1"/>
</dbReference>
<dbReference type="PANTHER" id="PTHR46111">
    <property type="entry name" value="RIBOSOMAL RNA SMALL SUBUNIT METHYLTRANSFERASE I"/>
    <property type="match status" value="1"/>
</dbReference>
<dbReference type="SUPFAM" id="SSF53790">
    <property type="entry name" value="Tetrapyrrole methylase"/>
    <property type="match status" value="1"/>
</dbReference>
<evidence type="ECO:0000259" key="7">
    <source>
        <dbReference type="Pfam" id="PF00590"/>
    </source>
</evidence>
<dbReference type="InterPro" id="IPR035996">
    <property type="entry name" value="4pyrrol_Methylase_sf"/>
</dbReference>
<comment type="function">
    <text evidence="6">Catalyzes the 2'-O-methylation of the ribose of cytidine 1402 (C1402) in 16S rRNA.</text>
</comment>
<dbReference type="GO" id="GO:0070677">
    <property type="term" value="F:rRNA (cytosine-2'-O-)-methyltransferase activity"/>
    <property type="evidence" value="ECO:0007669"/>
    <property type="project" value="UniProtKB-UniRule"/>
</dbReference>
<keyword evidence="4 6" id="KW-0808">Transferase</keyword>
<evidence type="ECO:0000313" key="9">
    <source>
        <dbReference type="EMBL" id="VFJ60888.1"/>
    </source>
</evidence>
<evidence type="ECO:0000256" key="2">
    <source>
        <dbReference type="ARBA" id="ARBA00022552"/>
    </source>
</evidence>
<dbReference type="Gene3D" id="3.40.1010.10">
    <property type="entry name" value="Cobalt-precorrin-4 Transmethylase, Domain 1"/>
    <property type="match status" value="1"/>
</dbReference>
<gene>
    <name evidence="6" type="primary">rsmI</name>
    <name evidence="9" type="ORF">BECKDK2373C_GA0170839_108515</name>
</gene>
<evidence type="ECO:0000256" key="5">
    <source>
        <dbReference type="ARBA" id="ARBA00022691"/>
    </source>
</evidence>
<evidence type="ECO:0000256" key="6">
    <source>
        <dbReference type="HAMAP-Rule" id="MF_01877"/>
    </source>
</evidence>
<dbReference type="Pfam" id="PF00590">
    <property type="entry name" value="TP_methylase"/>
    <property type="match status" value="1"/>
</dbReference>
<dbReference type="InterPro" id="IPR053910">
    <property type="entry name" value="RsmI_HTH"/>
</dbReference>
<reference evidence="9" key="1">
    <citation type="submission" date="2019-02" db="EMBL/GenBank/DDBJ databases">
        <authorList>
            <person name="Gruber-Vodicka R. H."/>
            <person name="Seah K. B. B."/>
        </authorList>
    </citation>
    <scope>NUCLEOTIDE SEQUENCE</scope>
    <source>
        <strain evidence="9">BECK_DK161</strain>
    </source>
</reference>
<evidence type="ECO:0000256" key="3">
    <source>
        <dbReference type="ARBA" id="ARBA00022603"/>
    </source>
</evidence>
<proteinExistence type="inferred from homology"/>
<feature type="domain" description="Tetrapyrrole methylase" evidence="7">
    <location>
        <begin position="24"/>
        <end position="222"/>
    </location>
</feature>
<dbReference type="Pfam" id="PF23016">
    <property type="entry name" value="RsmI_C"/>
    <property type="match status" value="1"/>
</dbReference>
<dbReference type="PANTHER" id="PTHR46111:SF1">
    <property type="entry name" value="RIBOSOMAL RNA SMALL SUBUNIT METHYLTRANSFERASE I"/>
    <property type="match status" value="1"/>
</dbReference>
<feature type="domain" description="RsmI HTH" evidence="8">
    <location>
        <begin position="255"/>
        <end position="297"/>
    </location>
</feature>
<keyword evidence="2 6" id="KW-0698">rRNA processing</keyword>
<keyword evidence="3 6" id="KW-0489">Methyltransferase</keyword>
<dbReference type="PIRSF" id="PIRSF005917">
    <property type="entry name" value="MTase_YraL"/>
    <property type="match status" value="1"/>
</dbReference>
<dbReference type="Gene3D" id="3.30.950.10">
    <property type="entry name" value="Methyltransferase, Cobalt-precorrin-4 Transmethylase, Domain 2"/>
    <property type="match status" value="1"/>
</dbReference>
<name>A0A450T3G0_9GAMM</name>
<dbReference type="HAMAP" id="MF_01877">
    <property type="entry name" value="16SrRNA_methyltr_I"/>
    <property type="match status" value="1"/>
</dbReference>
<sequence length="308" mass="34075">MALKTASRGKGKVAGETAHADGALYVVATPIGNLEDITLRALRVLGEVDLILAEDTRVSARLLQRFAITTPLKAFHEHNEEKVAPWVVERLDEGMDIALISDAGTPLLRDPGFHLIRLLHARNKKVVPVPGPSALVCALSVAGMPMERFIFEGFLPVKQEARRRRLEALREEARTLVLYEAPHRVRAAIGDMGDVLGPERHAVIARELTKTFETIREGPLSGLYQWLGEDENNQRGEFVLVIEGKTKGERKDDAAVTEEGARVLRLLMEELPLKKAVTLAARLTGQKRNRLYRAALQHDGSLVTGDEQ</sequence>
<keyword evidence="1 6" id="KW-0963">Cytoplasm</keyword>
<dbReference type="AlphaFoldDB" id="A0A450T3G0"/>
<protein>
    <recommendedName>
        <fullName evidence="6">Ribosomal RNA small subunit methyltransferase I</fullName>
        <ecNumber evidence="6">2.1.1.198</ecNumber>
    </recommendedName>
    <alternativeName>
        <fullName evidence="6">16S rRNA 2'-O-ribose C1402 methyltransferase</fullName>
    </alternativeName>
    <alternativeName>
        <fullName evidence="6">rRNA (cytidine-2'-O-)-methyltransferase RsmI</fullName>
    </alternativeName>
</protein>
<dbReference type="InterPro" id="IPR014776">
    <property type="entry name" value="4pyrrole_Mease_sub2"/>
</dbReference>
<dbReference type="InterPro" id="IPR008189">
    <property type="entry name" value="rRNA_ssu_MeTfrase_I"/>
</dbReference>
<keyword evidence="5 6" id="KW-0949">S-adenosyl-L-methionine</keyword>